<dbReference type="EMBL" id="CCEJ010000001">
    <property type="protein sequence ID" value="CDR32992.1"/>
    <property type="molecule type" value="Genomic_DNA"/>
</dbReference>
<dbReference type="HAMAP" id="MF_00534">
    <property type="entry name" value="Asn_tRNA_synth"/>
    <property type="match status" value="1"/>
</dbReference>
<dbReference type="AlphaFoldDB" id="A0A090CXT0"/>
<keyword evidence="6 7" id="KW-0030">Aminoacyl-tRNA synthetase</keyword>
<evidence type="ECO:0000256" key="3">
    <source>
        <dbReference type="ARBA" id="ARBA00022741"/>
    </source>
</evidence>
<dbReference type="InterPro" id="IPR002312">
    <property type="entry name" value="Asp/Asn-tRNA-synth_IIb"/>
</dbReference>
<dbReference type="EC" id="6.1.1.22" evidence="7"/>
<dbReference type="PANTHER" id="PTHR22594:SF34">
    <property type="entry name" value="ASPARAGINE--TRNA LIGASE, MITOCHONDRIAL-RELATED"/>
    <property type="match status" value="1"/>
</dbReference>
<evidence type="ECO:0000313" key="9">
    <source>
        <dbReference type="EMBL" id="CDR32992.1"/>
    </source>
</evidence>
<evidence type="ECO:0000256" key="4">
    <source>
        <dbReference type="ARBA" id="ARBA00022840"/>
    </source>
</evidence>
<dbReference type="GO" id="GO:0005524">
    <property type="term" value="F:ATP binding"/>
    <property type="evidence" value="ECO:0007669"/>
    <property type="project" value="UniProtKB-UniRule"/>
</dbReference>
<dbReference type="PRINTS" id="PR01042">
    <property type="entry name" value="TRNASYNTHASP"/>
</dbReference>
<dbReference type="Gene3D" id="3.30.930.10">
    <property type="entry name" value="Bira Bifunctional Protein, Domain 2"/>
    <property type="match status" value="1"/>
</dbReference>
<evidence type="ECO:0000256" key="5">
    <source>
        <dbReference type="ARBA" id="ARBA00022917"/>
    </source>
</evidence>
<dbReference type="NCBIfam" id="NF003037">
    <property type="entry name" value="PRK03932.1"/>
    <property type="match status" value="1"/>
</dbReference>
<dbReference type="InterPro" id="IPR006195">
    <property type="entry name" value="aa-tRNA-synth_II"/>
</dbReference>
<comment type="similarity">
    <text evidence="1 7">Belongs to the class-II aminoacyl-tRNA synthetase family.</text>
</comment>
<accession>A0A090CXT0</accession>
<dbReference type="GO" id="GO:0005737">
    <property type="term" value="C:cytoplasm"/>
    <property type="evidence" value="ECO:0007669"/>
    <property type="project" value="UniProtKB-SubCell"/>
</dbReference>
<dbReference type="OrthoDB" id="9762036at2"/>
<dbReference type="GO" id="GO:0006421">
    <property type="term" value="P:asparaginyl-tRNA aminoacylation"/>
    <property type="evidence" value="ECO:0007669"/>
    <property type="project" value="UniProtKB-UniRule"/>
</dbReference>
<dbReference type="GO" id="GO:0004816">
    <property type="term" value="F:asparagine-tRNA ligase activity"/>
    <property type="evidence" value="ECO:0007669"/>
    <property type="project" value="UniProtKB-UniRule"/>
</dbReference>
<dbReference type="STRING" id="1437425.CSEC_0152"/>
<dbReference type="FunFam" id="3.30.930.10:FF:000016">
    <property type="entry name" value="Asparagine--tRNA ligase"/>
    <property type="match status" value="1"/>
</dbReference>
<dbReference type="Pfam" id="PF00152">
    <property type="entry name" value="tRNA-synt_2"/>
    <property type="match status" value="1"/>
</dbReference>
<keyword evidence="10" id="KW-1185">Reference proteome</keyword>
<comment type="caution">
    <text evidence="9">The sequence shown here is derived from an EMBL/GenBank/DDBJ whole genome shotgun (WGS) entry which is preliminary data.</text>
</comment>
<dbReference type="Proteomes" id="UP000031552">
    <property type="component" value="Unassembled WGS sequence"/>
</dbReference>
<name>A0A090CXT0_9BACT</name>
<keyword evidence="7" id="KW-0963">Cytoplasm</keyword>
<protein>
    <recommendedName>
        <fullName evidence="7">Asparagine--tRNA ligase</fullName>
        <ecNumber evidence="7">6.1.1.22</ecNumber>
    </recommendedName>
    <alternativeName>
        <fullName evidence="7">Asparaginyl-tRNA synthetase</fullName>
        <shortName evidence="7">AsnRS</shortName>
    </alternativeName>
</protein>
<evidence type="ECO:0000259" key="8">
    <source>
        <dbReference type="PROSITE" id="PS50862"/>
    </source>
</evidence>
<comment type="subunit">
    <text evidence="7">Homodimer.</text>
</comment>
<gene>
    <name evidence="7 9" type="primary">asnS</name>
    <name evidence="9" type="ORF">CSEC_0152</name>
</gene>
<dbReference type="Gene3D" id="2.40.50.140">
    <property type="entry name" value="Nucleic acid-binding proteins"/>
    <property type="match status" value="1"/>
</dbReference>
<reference evidence="9" key="1">
    <citation type="submission" date="2013-12" db="EMBL/GenBank/DDBJ databases">
        <authorList>
            <person name="Linke B."/>
        </authorList>
    </citation>
    <scope>NUCLEOTIDE SEQUENCE [LARGE SCALE GENOMIC DNA]</scope>
    <source>
        <strain evidence="9">CRIB-18</strain>
    </source>
</reference>
<dbReference type="Pfam" id="PF01336">
    <property type="entry name" value="tRNA_anti-codon"/>
    <property type="match status" value="1"/>
</dbReference>
<evidence type="ECO:0000256" key="2">
    <source>
        <dbReference type="ARBA" id="ARBA00022598"/>
    </source>
</evidence>
<dbReference type="eggNOG" id="COG0017">
    <property type="taxonomic scope" value="Bacteria"/>
</dbReference>
<keyword evidence="2 7" id="KW-0436">Ligase</keyword>
<dbReference type="InterPro" id="IPR045864">
    <property type="entry name" value="aa-tRNA-synth_II/BPL/LPL"/>
</dbReference>
<evidence type="ECO:0000256" key="1">
    <source>
        <dbReference type="ARBA" id="ARBA00008226"/>
    </source>
</evidence>
<keyword evidence="3 7" id="KW-0547">Nucleotide-binding</keyword>
<evidence type="ECO:0000256" key="6">
    <source>
        <dbReference type="ARBA" id="ARBA00023146"/>
    </source>
</evidence>
<dbReference type="GO" id="GO:0003676">
    <property type="term" value="F:nucleic acid binding"/>
    <property type="evidence" value="ECO:0007669"/>
    <property type="project" value="InterPro"/>
</dbReference>
<dbReference type="NCBIfam" id="TIGR00457">
    <property type="entry name" value="asnS"/>
    <property type="match status" value="1"/>
</dbReference>
<dbReference type="InterPro" id="IPR004364">
    <property type="entry name" value="Aa-tRNA-synt_II"/>
</dbReference>
<dbReference type="InterPro" id="IPR004365">
    <property type="entry name" value="NA-bd_OB_tRNA"/>
</dbReference>
<organism evidence="9 10">
    <name type="scientific">Candidatus Criblamydia sequanensis CRIB-18</name>
    <dbReference type="NCBI Taxonomy" id="1437425"/>
    <lineage>
        <taxon>Bacteria</taxon>
        <taxon>Pseudomonadati</taxon>
        <taxon>Chlamydiota</taxon>
        <taxon>Chlamydiia</taxon>
        <taxon>Parachlamydiales</taxon>
        <taxon>Candidatus Criblamydiaceae</taxon>
        <taxon>Candidatus Criblamydia</taxon>
    </lineage>
</organism>
<comment type="subcellular location">
    <subcellularLocation>
        <location evidence="7">Cytoplasm</location>
    </subcellularLocation>
</comment>
<feature type="domain" description="Aminoacyl-transfer RNA synthetases class-II family profile" evidence="8">
    <location>
        <begin position="138"/>
        <end position="455"/>
    </location>
</feature>
<dbReference type="PROSITE" id="PS50862">
    <property type="entry name" value="AA_TRNA_LIGASE_II"/>
    <property type="match status" value="1"/>
</dbReference>
<dbReference type="InterPro" id="IPR012340">
    <property type="entry name" value="NA-bd_OB-fold"/>
</dbReference>
<evidence type="ECO:0000313" key="10">
    <source>
        <dbReference type="Proteomes" id="UP000031552"/>
    </source>
</evidence>
<dbReference type="PANTHER" id="PTHR22594">
    <property type="entry name" value="ASPARTYL/LYSYL-TRNA SYNTHETASE"/>
    <property type="match status" value="1"/>
</dbReference>
<dbReference type="CDD" id="cd04318">
    <property type="entry name" value="EcAsnRS_like_N"/>
    <property type="match status" value="1"/>
</dbReference>
<comment type="catalytic activity">
    <reaction evidence="7">
        <text>tRNA(Asn) + L-asparagine + ATP = L-asparaginyl-tRNA(Asn) + AMP + diphosphate + H(+)</text>
        <dbReference type="Rhea" id="RHEA:11180"/>
        <dbReference type="Rhea" id="RHEA-COMP:9659"/>
        <dbReference type="Rhea" id="RHEA-COMP:9674"/>
        <dbReference type="ChEBI" id="CHEBI:15378"/>
        <dbReference type="ChEBI" id="CHEBI:30616"/>
        <dbReference type="ChEBI" id="CHEBI:33019"/>
        <dbReference type="ChEBI" id="CHEBI:58048"/>
        <dbReference type="ChEBI" id="CHEBI:78442"/>
        <dbReference type="ChEBI" id="CHEBI:78515"/>
        <dbReference type="ChEBI" id="CHEBI:456215"/>
        <dbReference type="EC" id="6.1.1.22"/>
    </reaction>
</comment>
<keyword evidence="5 7" id="KW-0648">Protein biosynthesis</keyword>
<sequence length="465" mass="53142">MRVKVKQIKSGGEKNAFLGKEVTVKGWIRTVRNQKTFSFVELNDGSSLTSLQIVVDQKLPNYAELISDLNTGASIAATGKIVEGVDKKQLEMHADSLEIIGKCDPETYPLQKKRHSFEFLRTIAHLRPRTNTLGAVARIRNALAYATHQFFQDRGFLYVHTPIITTSDCEGAGQLFQVTTLNVDNLPKTKEGKIDYSKDFFQKPAYLTVSGQLEGEIYASAVSDIYTFGPTFRAENSNTARHLAEFWMIEPEMAFADINDNMDNVEAYLKFVFQYVLDNCREDMLFFNKYISPGVLDTLQKIVGTPFERASYTYAVRILEKSGENFQFPIKWGMDLQSEHERYLVEKFFDKPVIITDYPKDIKAFYMKENNDGKTVAAMDVLVPKVGELVGGSQREDRLDILEEKLERQGLPKDNYWWYLELRKYGSIPHAGYGVGFERLIRFVTGMENIRDVIPFPRYPGSAEF</sequence>
<dbReference type="SUPFAM" id="SSF50249">
    <property type="entry name" value="Nucleic acid-binding proteins"/>
    <property type="match status" value="1"/>
</dbReference>
<dbReference type="SUPFAM" id="SSF55681">
    <property type="entry name" value="Class II aaRS and biotin synthetases"/>
    <property type="match status" value="1"/>
</dbReference>
<proteinExistence type="inferred from homology"/>
<keyword evidence="4 7" id="KW-0067">ATP-binding</keyword>
<dbReference type="CDD" id="cd00776">
    <property type="entry name" value="AsxRS_core"/>
    <property type="match status" value="1"/>
</dbReference>
<reference evidence="9" key="2">
    <citation type="submission" date="2014-09" db="EMBL/GenBank/DDBJ databases">
        <title>Criblamydia sequanensis harbors a mega-plasmid encoding arsenite resistance.</title>
        <authorList>
            <person name="Bertelli C."/>
            <person name="Goesmann A."/>
            <person name="Greub G."/>
        </authorList>
    </citation>
    <scope>NUCLEOTIDE SEQUENCE [LARGE SCALE GENOMIC DNA]</scope>
    <source>
        <strain evidence="9">CRIB-18</strain>
    </source>
</reference>
<evidence type="ECO:0000256" key="7">
    <source>
        <dbReference type="HAMAP-Rule" id="MF_00534"/>
    </source>
</evidence>
<dbReference type="RefSeq" id="WP_041016496.1">
    <property type="nucleotide sequence ID" value="NZ_CCEJ010000001.1"/>
</dbReference>
<dbReference type="InterPro" id="IPR004522">
    <property type="entry name" value="Asn-tRNA-ligase"/>
</dbReference>